<dbReference type="OrthoDB" id="6162707at2"/>
<dbReference type="Proteomes" id="UP000001880">
    <property type="component" value="Chromosome"/>
</dbReference>
<reference evidence="1 2" key="1">
    <citation type="journal article" date="2010" name="Stand. Genomic Sci.">
        <title>Complete genome sequence of Haliangium ochraceum type strain (SMP-2).</title>
        <authorList>
            <consortium name="US DOE Joint Genome Institute (JGI-PGF)"/>
            <person name="Ivanova N."/>
            <person name="Daum C."/>
            <person name="Lang E."/>
            <person name="Abt B."/>
            <person name="Kopitz M."/>
            <person name="Saunders E."/>
            <person name="Lapidus A."/>
            <person name="Lucas S."/>
            <person name="Glavina Del Rio T."/>
            <person name="Nolan M."/>
            <person name="Tice H."/>
            <person name="Copeland A."/>
            <person name="Cheng J.F."/>
            <person name="Chen F."/>
            <person name="Bruce D."/>
            <person name="Goodwin L."/>
            <person name="Pitluck S."/>
            <person name="Mavromatis K."/>
            <person name="Pati A."/>
            <person name="Mikhailova N."/>
            <person name="Chen A."/>
            <person name="Palaniappan K."/>
            <person name="Land M."/>
            <person name="Hauser L."/>
            <person name="Chang Y.J."/>
            <person name="Jeffries C.D."/>
            <person name="Detter J.C."/>
            <person name="Brettin T."/>
            <person name="Rohde M."/>
            <person name="Goker M."/>
            <person name="Bristow J."/>
            <person name="Markowitz V."/>
            <person name="Eisen J.A."/>
            <person name="Hugenholtz P."/>
            <person name="Kyrpides N.C."/>
            <person name="Klenk H.P."/>
        </authorList>
    </citation>
    <scope>NUCLEOTIDE SEQUENCE [LARGE SCALE GENOMIC DNA]</scope>
    <source>
        <strain evidence="2">DSM 14365 / CIP 107738 / JCM 11303 / AJ 13395 / SMP-2</strain>
    </source>
</reference>
<dbReference type="eggNOG" id="COG1769">
    <property type="taxonomic scope" value="Bacteria"/>
</dbReference>
<dbReference type="HOGENOM" id="CLU_044328_1_0_7"/>
<evidence type="ECO:0000313" key="1">
    <source>
        <dbReference type="EMBL" id="ACY13874.1"/>
    </source>
</evidence>
<name>D0LTH9_HALO1</name>
<dbReference type="InterPro" id="IPR019117">
    <property type="entry name" value="CRISPR-assoc_protein_Cmr3"/>
</dbReference>
<proteinExistence type="predicted"/>
<dbReference type="Gene3D" id="3.30.70.2940">
    <property type="match status" value="1"/>
</dbReference>
<dbReference type="STRING" id="502025.Hoch_1316"/>
<dbReference type="Gene3D" id="2.60.40.4350">
    <property type="match status" value="1"/>
</dbReference>
<accession>D0LTH9</accession>
<dbReference type="EMBL" id="CP001804">
    <property type="protein sequence ID" value="ACY13874.1"/>
    <property type="molecule type" value="Genomic_DNA"/>
</dbReference>
<gene>
    <name evidence="1" type="ordered locus">Hoch_1316</name>
</gene>
<protein>
    <submittedName>
        <fullName evidence="1">CRISPR-associated protein, Cmr3</fullName>
    </submittedName>
</protein>
<dbReference type="AlphaFoldDB" id="D0LTH9"/>
<dbReference type="Pfam" id="PF09700">
    <property type="entry name" value="Cas_Cmr3"/>
    <property type="match status" value="1"/>
</dbReference>
<organism evidence="1 2">
    <name type="scientific">Haliangium ochraceum (strain DSM 14365 / JCM 11303 / SMP-2)</name>
    <dbReference type="NCBI Taxonomy" id="502025"/>
    <lineage>
        <taxon>Bacteria</taxon>
        <taxon>Pseudomonadati</taxon>
        <taxon>Myxococcota</taxon>
        <taxon>Polyangia</taxon>
        <taxon>Haliangiales</taxon>
        <taxon>Kofleriaceae</taxon>
        <taxon>Haliangium</taxon>
    </lineage>
</organism>
<evidence type="ECO:0000313" key="2">
    <source>
        <dbReference type="Proteomes" id="UP000001880"/>
    </source>
</evidence>
<keyword evidence="2" id="KW-1185">Reference proteome</keyword>
<sequence length="391" mass="42909">MTTRAYLLQPTDVWFFRDGRPYDRYEASQTAVKSLFPPSPLTVLGALRAGLARALGWRDGPWPAEICAVLGDGIEDLAELSLRGPYLARSVDPERPEPWWPLPVHLVGIVQNGVRHAQALGHREDEQSLPWRARALLRPSQEPIRCDLGEVHLPVPSSDKPAPPSERLSARPRYWVNTAGLDAILAGRLPKPEDVIAPPWQHQMRVGIHRDETTRTTSDRAHALYSPLMVSLRPDFGLLAEMRGVPDTVDDPAPVLPLGGESRLAACQRVASPRAPSCPSNLIRKSRRCVVVHLSPARLSSLPRPGETLPDLPGARVVTACLRPLEQIGGWDGRDRAKARPRPLNPVVAAGSVWFCELDGDVDATLNMHDGRIGDDTRCGFGHLALGTWPA</sequence>
<dbReference type="KEGG" id="hoh:Hoch_1316"/>
<dbReference type="RefSeq" id="WP_012826483.1">
    <property type="nucleotide sequence ID" value="NC_013440.1"/>
</dbReference>